<dbReference type="InterPro" id="IPR050292">
    <property type="entry name" value="Glutamine_Synthetase"/>
</dbReference>
<keyword evidence="5" id="KW-0436">Ligase</keyword>
<evidence type="ECO:0000259" key="10">
    <source>
        <dbReference type="PROSITE" id="PS51986"/>
    </source>
</evidence>
<organism evidence="12 13">
    <name type="scientific">Ignelater luminosus</name>
    <name type="common">Cucubano</name>
    <name type="synonym">Pyrophorus luminosus</name>
    <dbReference type="NCBI Taxonomy" id="2038154"/>
    <lineage>
        <taxon>Eukaryota</taxon>
        <taxon>Metazoa</taxon>
        <taxon>Ecdysozoa</taxon>
        <taxon>Arthropoda</taxon>
        <taxon>Hexapoda</taxon>
        <taxon>Insecta</taxon>
        <taxon>Pterygota</taxon>
        <taxon>Neoptera</taxon>
        <taxon>Endopterygota</taxon>
        <taxon>Coleoptera</taxon>
        <taxon>Polyphaga</taxon>
        <taxon>Elateriformia</taxon>
        <taxon>Elateroidea</taxon>
        <taxon>Elateridae</taxon>
        <taxon>Agrypninae</taxon>
        <taxon>Pyrophorini</taxon>
        <taxon>Ignelater</taxon>
    </lineage>
</organism>
<dbReference type="GO" id="GO:0004356">
    <property type="term" value="F:glutamine synthetase activity"/>
    <property type="evidence" value="ECO:0007669"/>
    <property type="project" value="UniProtKB-EC"/>
</dbReference>
<dbReference type="PROSITE" id="PS00180">
    <property type="entry name" value="GLNA_1"/>
    <property type="match status" value="1"/>
</dbReference>
<dbReference type="Gene3D" id="3.10.20.70">
    <property type="entry name" value="Glutamine synthetase, N-terminal domain"/>
    <property type="match status" value="1"/>
</dbReference>
<keyword evidence="13" id="KW-1185">Reference proteome</keyword>
<accession>A0A8K0DJV5</accession>
<dbReference type="InterPro" id="IPR036651">
    <property type="entry name" value="Gln_synt_N_sf"/>
</dbReference>
<dbReference type="InterPro" id="IPR008147">
    <property type="entry name" value="Gln_synt_N"/>
</dbReference>
<evidence type="ECO:0000256" key="5">
    <source>
        <dbReference type="ARBA" id="ARBA00022598"/>
    </source>
</evidence>
<comment type="similarity">
    <text evidence="2 8 9">Belongs to the glutamine synthetase family.</text>
</comment>
<evidence type="ECO:0000256" key="9">
    <source>
        <dbReference type="RuleBase" id="RU000384"/>
    </source>
</evidence>
<dbReference type="FunFam" id="3.10.20.70:FF:000004">
    <property type="entry name" value="Glutamine synthetase"/>
    <property type="match status" value="1"/>
</dbReference>
<evidence type="ECO:0000256" key="7">
    <source>
        <dbReference type="ARBA" id="ARBA00022840"/>
    </source>
</evidence>
<dbReference type="Pfam" id="PF00120">
    <property type="entry name" value="Gln-synt_C"/>
    <property type="match status" value="1"/>
</dbReference>
<protein>
    <recommendedName>
        <fullName evidence="3">glutamine synthetase</fullName>
        <ecNumber evidence="3">6.3.1.2</ecNumber>
    </recommendedName>
</protein>
<dbReference type="PROSITE" id="PS51986">
    <property type="entry name" value="GS_BETA_GRASP"/>
    <property type="match status" value="1"/>
</dbReference>
<dbReference type="EC" id="6.3.1.2" evidence="3"/>
<dbReference type="GO" id="GO:0006542">
    <property type="term" value="P:glutamine biosynthetic process"/>
    <property type="evidence" value="ECO:0007669"/>
    <property type="project" value="InterPro"/>
</dbReference>
<dbReference type="SMART" id="SM01230">
    <property type="entry name" value="Gln-synt_C"/>
    <property type="match status" value="1"/>
</dbReference>
<proteinExistence type="inferred from homology"/>
<evidence type="ECO:0000256" key="2">
    <source>
        <dbReference type="ARBA" id="ARBA00009897"/>
    </source>
</evidence>
<dbReference type="GO" id="GO:0005737">
    <property type="term" value="C:cytoplasm"/>
    <property type="evidence" value="ECO:0007669"/>
    <property type="project" value="UniProtKB-SubCell"/>
</dbReference>
<evidence type="ECO:0000259" key="11">
    <source>
        <dbReference type="PROSITE" id="PS51987"/>
    </source>
</evidence>
<keyword evidence="6" id="KW-0547">Nucleotide-binding</keyword>
<evidence type="ECO:0000313" key="12">
    <source>
        <dbReference type="EMBL" id="KAF2905464.1"/>
    </source>
</evidence>
<dbReference type="PROSITE" id="PS51987">
    <property type="entry name" value="GS_CATALYTIC"/>
    <property type="match status" value="1"/>
</dbReference>
<feature type="domain" description="GS catalytic" evidence="11">
    <location>
        <begin position="151"/>
        <end position="402"/>
    </location>
</feature>
<gene>
    <name evidence="12" type="ORF">ILUMI_00720</name>
</gene>
<dbReference type="PANTHER" id="PTHR20852">
    <property type="entry name" value="GLUTAMINE SYNTHETASE"/>
    <property type="match status" value="1"/>
</dbReference>
<evidence type="ECO:0000256" key="4">
    <source>
        <dbReference type="ARBA" id="ARBA00022490"/>
    </source>
</evidence>
<dbReference type="EMBL" id="VTPC01000531">
    <property type="protein sequence ID" value="KAF2905464.1"/>
    <property type="molecule type" value="Genomic_DNA"/>
</dbReference>
<comment type="caution">
    <text evidence="12">The sequence shown here is derived from an EMBL/GenBank/DDBJ whole genome shotgun (WGS) entry which is preliminary data.</text>
</comment>
<dbReference type="GO" id="GO:0005524">
    <property type="term" value="F:ATP binding"/>
    <property type="evidence" value="ECO:0007669"/>
    <property type="project" value="UniProtKB-KW"/>
</dbReference>
<name>A0A8K0DJV5_IGNLU</name>
<feature type="domain" description="GS beta-grasp" evidence="10">
    <location>
        <begin position="64"/>
        <end position="144"/>
    </location>
</feature>
<dbReference type="FunFam" id="3.30.590.10:FF:000011">
    <property type="entry name" value="Glutamine synthetase"/>
    <property type="match status" value="1"/>
</dbReference>
<evidence type="ECO:0000256" key="3">
    <source>
        <dbReference type="ARBA" id="ARBA00012937"/>
    </source>
</evidence>
<evidence type="ECO:0000256" key="6">
    <source>
        <dbReference type="ARBA" id="ARBA00022741"/>
    </source>
</evidence>
<dbReference type="SUPFAM" id="SSF55931">
    <property type="entry name" value="Glutamine synthetase/guanido kinase"/>
    <property type="match status" value="1"/>
</dbReference>
<evidence type="ECO:0000256" key="1">
    <source>
        <dbReference type="ARBA" id="ARBA00004496"/>
    </source>
</evidence>
<dbReference type="SUPFAM" id="SSF54368">
    <property type="entry name" value="Glutamine synthetase, N-terminal domain"/>
    <property type="match status" value="1"/>
</dbReference>
<keyword evidence="7" id="KW-0067">ATP-binding</keyword>
<dbReference type="InterPro" id="IPR014746">
    <property type="entry name" value="Gln_synth/guanido_kin_cat_dom"/>
</dbReference>
<keyword evidence="4" id="KW-0963">Cytoplasm</keyword>
<evidence type="ECO:0000313" key="13">
    <source>
        <dbReference type="Proteomes" id="UP000801492"/>
    </source>
</evidence>
<dbReference type="InterPro" id="IPR027302">
    <property type="entry name" value="Gln_synth_N_conserv_site"/>
</dbReference>
<dbReference type="AlphaFoldDB" id="A0A8K0DJV5"/>
<dbReference type="Proteomes" id="UP000801492">
    <property type="component" value="Unassembled WGS sequence"/>
</dbReference>
<reference evidence="12" key="1">
    <citation type="submission" date="2019-08" db="EMBL/GenBank/DDBJ databases">
        <title>The genome of the North American firefly Photinus pyralis.</title>
        <authorList>
            <consortium name="Photinus pyralis genome working group"/>
            <person name="Fallon T.R."/>
            <person name="Sander Lower S.E."/>
            <person name="Weng J.-K."/>
        </authorList>
    </citation>
    <scope>NUCLEOTIDE SEQUENCE</scope>
    <source>
        <strain evidence="12">TRF0915ILg1</strain>
        <tissue evidence="12">Whole body</tissue>
    </source>
</reference>
<dbReference type="OrthoDB" id="1936100at2759"/>
<dbReference type="PANTHER" id="PTHR20852:SF44">
    <property type="entry name" value="GLUTAMINE SYNTHETASE 1, MITOCHONDRIAL"/>
    <property type="match status" value="1"/>
</dbReference>
<evidence type="ECO:0000256" key="8">
    <source>
        <dbReference type="PROSITE-ProRule" id="PRU01330"/>
    </source>
</evidence>
<dbReference type="InterPro" id="IPR008146">
    <property type="entry name" value="Gln_synth_cat_dom"/>
</dbReference>
<comment type="subcellular location">
    <subcellularLocation>
        <location evidence="1">Cytoplasm</location>
    </subcellularLocation>
</comment>
<dbReference type="Gene3D" id="3.30.590.10">
    <property type="entry name" value="Glutamine synthetase/guanido kinase, catalytic domain"/>
    <property type="match status" value="1"/>
</dbReference>
<sequence length="402" mass="45005">MLIQLVFKSGKNLSRFGKNLKLGINNFHTTGAYNSYHLEYSPNASLDKSMLDRYLCLPIPECKCQAKYVWIDGTGENVRSKTRTLDYVPQTYKDCPNWTYDGSSTLQATGVDSDLYLCPCALYNDPIRRGNNKLVLCEVYNTDHSPSKTNHRAACVEALNKICDKEPMFGFEQEYNLMDVDNRPYGWPAMLGQPAPAGPYYCGVGAAKAYGRVIVESHYRACLYAGISIYGTNAEVIPAQWEFQIGTVMGIKAADDLWMGRFLLCRIAEDFGIEISFDPKLFPNWNGAGCHANISTKGMRAEGGIKEIEKALCLLEKRHKEHIKVYDPKGGKDNRRRLTGKHETSSVDKFTSAVASRGTSVRINRLVAEAKRGYLEDRRPAANCDPYAVMNALVRTILLGEK</sequence>